<sequence length="523" mass="59456">MRKAQKSSNSATNRVAIYIRVSTERDSQKNSLENQESYLTHIAVSNGWEVYKVYTDDGISGARIMNRSGLQCLMADARKKKFNIVLAKSVSRLGRNTIECLKTAFEIESELSIRLVLPEDNHDTLTNTSRLNFQLRAILAEEESAKMATRIKHGYRASAQRGKLNASRPPFGYKAENGALVLHEVYSPIVRDIFNLYLYEGWGFFKIKSYLTDKGIPTPRTVTGFKNAGKLWHESSIRLILENPSYTGNSYFHREETVDFITKKRRQVEPERQIVLENTHPAIITMDEHLAVLKRISAKGANKSNGQESLFAHIAVCADCGHGMLHRKDRGDKANGGAYVCGGYVKNTSKYCSSHLINTHELLIIVKNDLQELITNHIKLEKAYKAACGLVESAQDKHSAQLKRVLRRLAQLQNEFQKLFQAYSQNVISLEQFQKQNTLIIAEQNSLNQQKADLDKQIGEQFDMDEKLKDFKKQLNKIARLDIENEQVLKVVIHKLVQKVEISRDGSVQKIHYNFMNPLSEGA</sequence>
<dbReference type="InterPro" id="IPR006119">
    <property type="entry name" value="Resolv_N"/>
</dbReference>
<evidence type="ECO:0000313" key="4">
    <source>
        <dbReference type="EMBL" id="MDQ0112533.1"/>
    </source>
</evidence>
<name>A0ABT9TYZ9_PAEHA</name>
<dbReference type="PANTHER" id="PTHR30461:SF23">
    <property type="entry name" value="DNA RECOMBINASE-RELATED"/>
    <property type="match status" value="1"/>
</dbReference>
<evidence type="ECO:0000313" key="5">
    <source>
        <dbReference type="Proteomes" id="UP001229346"/>
    </source>
</evidence>
<dbReference type="Pfam" id="PF00239">
    <property type="entry name" value="Resolvase"/>
    <property type="match status" value="1"/>
</dbReference>
<dbReference type="SUPFAM" id="SSF53041">
    <property type="entry name" value="Resolvase-like"/>
    <property type="match status" value="1"/>
</dbReference>
<protein>
    <submittedName>
        <fullName evidence="4">DNA invertase Pin-like site-specific DNA recombinase</fullName>
    </submittedName>
</protein>
<keyword evidence="1" id="KW-0175">Coiled coil</keyword>
<dbReference type="RefSeq" id="WP_307203400.1">
    <property type="nucleotide sequence ID" value="NZ_JAUSSU010000003.1"/>
</dbReference>
<dbReference type="Gene3D" id="3.40.50.1390">
    <property type="entry name" value="Resolvase, N-terminal catalytic domain"/>
    <property type="match status" value="1"/>
</dbReference>
<feature type="domain" description="Recombinase" evidence="3">
    <location>
        <begin position="170"/>
        <end position="302"/>
    </location>
</feature>
<dbReference type="PROSITE" id="PS51736">
    <property type="entry name" value="RECOMBINASES_3"/>
    <property type="match status" value="1"/>
</dbReference>
<dbReference type="Pfam" id="PF13408">
    <property type="entry name" value="Zn_ribbon_recom"/>
    <property type="match status" value="1"/>
</dbReference>
<evidence type="ECO:0000256" key="1">
    <source>
        <dbReference type="SAM" id="Coils"/>
    </source>
</evidence>
<dbReference type="EMBL" id="JAUSSU010000003">
    <property type="protein sequence ID" value="MDQ0112533.1"/>
    <property type="molecule type" value="Genomic_DNA"/>
</dbReference>
<dbReference type="InterPro" id="IPR011109">
    <property type="entry name" value="DNA_bind_recombinase_dom"/>
</dbReference>
<dbReference type="Proteomes" id="UP001229346">
    <property type="component" value="Unassembled WGS sequence"/>
</dbReference>
<dbReference type="InterPro" id="IPR038109">
    <property type="entry name" value="DNA_bind_recomb_sf"/>
</dbReference>
<organism evidence="4 5">
    <name type="scientific">Paenibacillus harenae</name>
    <dbReference type="NCBI Taxonomy" id="306543"/>
    <lineage>
        <taxon>Bacteria</taxon>
        <taxon>Bacillati</taxon>
        <taxon>Bacillota</taxon>
        <taxon>Bacilli</taxon>
        <taxon>Bacillales</taxon>
        <taxon>Paenibacillaceae</taxon>
        <taxon>Paenibacillus</taxon>
    </lineage>
</organism>
<dbReference type="CDD" id="cd00338">
    <property type="entry name" value="Ser_Recombinase"/>
    <property type="match status" value="1"/>
</dbReference>
<accession>A0ABT9TYZ9</accession>
<keyword evidence="5" id="KW-1185">Reference proteome</keyword>
<dbReference type="Gene3D" id="3.90.1750.20">
    <property type="entry name" value="Putative Large Serine Recombinase, Chain B, Domain 2"/>
    <property type="match status" value="1"/>
</dbReference>
<feature type="domain" description="Resolvase/invertase-type recombinase catalytic" evidence="2">
    <location>
        <begin position="14"/>
        <end position="162"/>
    </location>
</feature>
<gene>
    <name evidence="4" type="ORF">J2T15_001968</name>
</gene>
<evidence type="ECO:0000259" key="3">
    <source>
        <dbReference type="PROSITE" id="PS51737"/>
    </source>
</evidence>
<proteinExistence type="predicted"/>
<dbReference type="PANTHER" id="PTHR30461">
    <property type="entry name" value="DNA-INVERTASE FROM LAMBDOID PROPHAGE"/>
    <property type="match status" value="1"/>
</dbReference>
<feature type="coiled-coil region" evidence="1">
    <location>
        <begin position="395"/>
        <end position="422"/>
    </location>
</feature>
<dbReference type="SMART" id="SM00857">
    <property type="entry name" value="Resolvase"/>
    <property type="match status" value="1"/>
</dbReference>
<dbReference type="Pfam" id="PF07508">
    <property type="entry name" value="Recombinase"/>
    <property type="match status" value="1"/>
</dbReference>
<dbReference type="PROSITE" id="PS51737">
    <property type="entry name" value="RECOMBINASE_DNA_BIND"/>
    <property type="match status" value="1"/>
</dbReference>
<dbReference type="InterPro" id="IPR025827">
    <property type="entry name" value="Zn_ribbon_recom_dom"/>
</dbReference>
<evidence type="ECO:0000259" key="2">
    <source>
        <dbReference type="PROSITE" id="PS51736"/>
    </source>
</evidence>
<reference evidence="4 5" key="1">
    <citation type="submission" date="2023-07" db="EMBL/GenBank/DDBJ databases">
        <title>Sorghum-associated microbial communities from plants grown in Nebraska, USA.</title>
        <authorList>
            <person name="Schachtman D."/>
        </authorList>
    </citation>
    <scope>NUCLEOTIDE SEQUENCE [LARGE SCALE GENOMIC DNA]</scope>
    <source>
        <strain evidence="4 5">CC482</strain>
    </source>
</reference>
<dbReference type="InterPro" id="IPR050639">
    <property type="entry name" value="SSR_resolvase"/>
</dbReference>
<comment type="caution">
    <text evidence="4">The sequence shown here is derived from an EMBL/GenBank/DDBJ whole genome shotgun (WGS) entry which is preliminary data.</text>
</comment>
<dbReference type="InterPro" id="IPR036162">
    <property type="entry name" value="Resolvase-like_N_sf"/>
</dbReference>